<feature type="transmembrane region" description="Helical" evidence="1">
    <location>
        <begin position="89"/>
        <end position="109"/>
    </location>
</feature>
<dbReference type="PANTHER" id="PTHR42903">
    <property type="entry name" value="INNER MEMBRANE PROTEIN YCCF"/>
    <property type="match status" value="1"/>
</dbReference>
<dbReference type="AlphaFoldDB" id="A0A3P1TB93"/>
<feature type="transmembrane region" description="Helical" evidence="1">
    <location>
        <begin position="7"/>
        <end position="33"/>
    </location>
</feature>
<feature type="transmembrane region" description="Helical" evidence="1">
    <location>
        <begin position="64"/>
        <end position="83"/>
    </location>
</feature>
<dbReference type="RefSeq" id="WP_124842976.1">
    <property type="nucleotide sequence ID" value="NZ_RQZG01000002.1"/>
</dbReference>
<evidence type="ECO:0000313" key="3">
    <source>
        <dbReference type="EMBL" id="RRD06707.1"/>
    </source>
</evidence>
<dbReference type="EMBL" id="RQZG01000002">
    <property type="protein sequence ID" value="RRD06707.1"/>
    <property type="molecule type" value="Genomic_DNA"/>
</dbReference>
<feature type="domain" description="Inner membrane component" evidence="2">
    <location>
        <begin position="4"/>
        <end position="53"/>
    </location>
</feature>
<gene>
    <name evidence="3" type="ORF">EII34_03535</name>
</gene>
<dbReference type="Pfam" id="PF03733">
    <property type="entry name" value="YccF"/>
    <property type="match status" value="2"/>
</dbReference>
<evidence type="ECO:0000256" key="1">
    <source>
        <dbReference type="SAM" id="Phobius"/>
    </source>
</evidence>
<dbReference type="InterPro" id="IPR052937">
    <property type="entry name" value="Inner_membrane_protein"/>
</dbReference>
<feature type="transmembrane region" description="Helical" evidence="1">
    <location>
        <begin position="39"/>
        <end position="57"/>
    </location>
</feature>
<reference evidence="3 4" key="1">
    <citation type="submission" date="2018-11" db="EMBL/GenBank/DDBJ databases">
        <title>Genomes From Bacteria Associated with the Canine Oral Cavity: a Test Case for Automated Genome-Based Taxonomic Assignment.</title>
        <authorList>
            <person name="Coil D.A."/>
            <person name="Jospin G."/>
            <person name="Darling A.E."/>
            <person name="Wallis C."/>
            <person name="Davis I.J."/>
            <person name="Harris S."/>
            <person name="Eisen J.A."/>
            <person name="Holcombe L.J."/>
            <person name="O'Flynn C."/>
        </authorList>
    </citation>
    <scope>NUCLEOTIDE SEQUENCE [LARGE SCALE GENOMIC DNA]</scope>
    <source>
        <strain evidence="3 4">OH887_COT-365</strain>
    </source>
</reference>
<comment type="caution">
    <text evidence="3">The sequence shown here is derived from an EMBL/GenBank/DDBJ whole genome shotgun (WGS) entry which is preliminary data.</text>
</comment>
<dbReference type="OrthoDB" id="3238663at2"/>
<dbReference type="InterPro" id="IPR005185">
    <property type="entry name" value="YccF"/>
</dbReference>
<organism evidence="3 4">
    <name type="scientific">Arachnia propionica</name>
    <dbReference type="NCBI Taxonomy" id="1750"/>
    <lineage>
        <taxon>Bacteria</taxon>
        <taxon>Bacillati</taxon>
        <taxon>Actinomycetota</taxon>
        <taxon>Actinomycetes</taxon>
        <taxon>Propionibacteriales</taxon>
        <taxon>Propionibacteriaceae</taxon>
        <taxon>Arachnia</taxon>
    </lineage>
</organism>
<proteinExistence type="predicted"/>
<sequence length="136" mass="14977">MRTVLNVIWFLFAGLWLAIGYVIAGILCCLPIITIPFGLASFRMASYVVWPFGSAVIPKPNAGAGSMLLNVIWFLLCGWWLVLGHVFAAIVQAVTIIGIVNAVVSLKMIPITCFPFGKQIVNRDFLLPHQRPLHSI</sequence>
<dbReference type="GO" id="GO:0005886">
    <property type="term" value="C:plasma membrane"/>
    <property type="evidence" value="ECO:0007669"/>
    <property type="project" value="TreeGrafter"/>
</dbReference>
<protein>
    <submittedName>
        <fullName evidence="3">YccF domain-containing protein</fullName>
    </submittedName>
</protein>
<accession>A0A3P1TB93</accession>
<evidence type="ECO:0000313" key="4">
    <source>
        <dbReference type="Proteomes" id="UP000280819"/>
    </source>
</evidence>
<dbReference type="InterPro" id="IPR031308">
    <property type="entry name" value="UCP028777"/>
</dbReference>
<dbReference type="PANTHER" id="PTHR42903:SF1">
    <property type="entry name" value="INNER MEMBRANE PROTEIN YCCF"/>
    <property type="match status" value="1"/>
</dbReference>
<dbReference type="Proteomes" id="UP000280819">
    <property type="component" value="Unassembled WGS sequence"/>
</dbReference>
<keyword evidence="1" id="KW-1133">Transmembrane helix</keyword>
<dbReference type="PIRSF" id="PIRSF028777">
    <property type="entry name" value="UCP028777"/>
    <property type="match status" value="1"/>
</dbReference>
<feature type="domain" description="Inner membrane component" evidence="2">
    <location>
        <begin position="68"/>
        <end position="118"/>
    </location>
</feature>
<keyword evidence="1" id="KW-0812">Transmembrane</keyword>
<dbReference type="NCBIfam" id="NF008740">
    <property type="entry name" value="PRK11770.1-2"/>
    <property type="match status" value="1"/>
</dbReference>
<name>A0A3P1TB93_9ACTN</name>
<keyword evidence="1" id="KW-0472">Membrane</keyword>
<evidence type="ECO:0000259" key="2">
    <source>
        <dbReference type="Pfam" id="PF03733"/>
    </source>
</evidence>